<evidence type="ECO:0000313" key="1">
    <source>
        <dbReference type="EMBL" id="KAI8424088.1"/>
    </source>
</evidence>
<organism evidence="1 2">
    <name type="scientific">Choristoneura fumiferana</name>
    <name type="common">Spruce budworm moth</name>
    <name type="synonym">Archips fumiferana</name>
    <dbReference type="NCBI Taxonomy" id="7141"/>
    <lineage>
        <taxon>Eukaryota</taxon>
        <taxon>Metazoa</taxon>
        <taxon>Ecdysozoa</taxon>
        <taxon>Arthropoda</taxon>
        <taxon>Hexapoda</taxon>
        <taxon>Insecta</taxon>
        <taxon>Pterygota</taxon>
        <taxon>Neoptera</taxon>
        <taxon>Endopterygota</taxon>
        <taxon>Lepidoptera</taxon>
        <taxon>Glossata</taxon>
        <taxon>Ditrysia</taxon>
        <taxon>Tortricoidea</taxon>
        <taxon>Tortricidae</taxon>
        <taxon>Tortricinae</taxon>
        <taxon>Choristoneura</taxon>
    </lineage>
</organism>
<reference evidence="1 2" key="1">
    <citation type="journal article" date="2022" name="Genome Biol. Evol.">
        <title>The Spruce Budworm Genome: Reconstructing the Evolutionary History of Antifreeze Proteins.</title>
        <authorList>
            <person name="Beliveau C."/>
            <person name="Gagne P."/>
            <person name="Picq S."/>
            <person name="Vernygora O."/>
            <person name="Keeling C.I."/>
            <person name="Pinkney K."/>
            <person name="Doucet D."/>
            <person name="Wen F."/>
            <person name="Johnston J.S."/>
            <person name="Maaroufi H."/>
            <person name="Boyle B."/>
            <person name="Laroche J."/>
            <person name="Dewar K."/>
            <person name="Juretic N."/>
            <person name="Blackburn G."/>
            <person name="Nisole A."/>
            <person name="Brunet B."/>
            <person name="Brandao M."/>
            <person name="Lumley L."/>
            <person name="Duan J."/>
            <person name="Quan G."/>
            <person name="Lucarotti C.J."/>
            <person name="Roe A.D."/>
            <person name="Sperling F.A.H."/>
            <person name="Levesque R.C."/>
            <person name="Cusson M."/>
        </authorList>
    </citation>
    <scope>NUCLEOTIDE SEQUENCE [LARGE SCALE GENOMIC DNA]</scope>
    <source>
        <strain evidence="1">Glfc:IPQL:Cfum</strain>
    </source>
</reference>
<name>A0ACC0JIW4_CHOFU</name>
<protein>
    <submittedName>
        <fullName evidence="1">Uncharacterized protein</fullName>
    </submittedName>
</protein>
<sequence length="432" mass="49610">MGVRIVIAGESHCEKFAQITLVADHLSQTLPNFCYERIEKPVIEWEGWLSKINQKYKWHHIGSPLVWKELLMKGSKPYYIGGTSEFLDYCHSYYQFDYFLANSKFEGLLENYSQYRNKIKSDQRTQEVKRMSREKVEENLSKNEYVVCISGARNPLTMHIISELLELSVGDKSISKIYIFDDECSNDCLELIERECGYIGTNYPGKVVKYIEKIGVALTHSDLFIIMDHIPFDLNAPIGDWLHANKRVMENLSLMINASAKRDMYILLPNLGPACYNATILTHSVNNINKNNIVVATSDLGLEVAPVIAEIAEVSMRNMFCPPVWGFVGINHLVDIRTTVHKYNKFEPYRRYTKVNNSTLNIGSLKPEIRTMEYLLFFDETLWAKVLEKRKEVSEKQIPLNKAISLVNVAKLWLFGPQPDEIVSLGTQCNGK</sequence>
<evidence type="ECO:0000313" key="2">
    <source>
        <dbReference type="Proteomes" id="UP001064048"/>
    </source>
</evidence>
<gene>
    <name evidence="1" type="ORF">MSG28_002696</name>
</gene>
<keyword evidence="2" id="KW-1185">Reference proteome</keyword>
<dbReference type="EMBL" id="CM046104">
    <property type="protein sequence ID" value="KAI8424088.1"/>
    <property type="molecule type" value="Genomic_DNA"/>
</dbReference>
<proteinExistence type="predicted"/>
<accession>A0ACC0JIW4</accession>
<dbReference type="Proteomes" id="UP001064048">
    <property type="component" value="Chromosome 4"/>
</dbReference>
<comment type="caution">
    <text evidence="1">The sequence shown here is derived from an EMBL/GenBank/DDBJ whole genome shotgun (WGS) entry which is preliminary data.</text>
</comment>